<comment type="caution">
    <text evidence="1">The sequence shown here is derived from an EMBL/GenBank/DDBJ whole genome shotgun (WGS) entry which is preliminary data.</text>
</comment>
<sequence length="145" mass="16305">MPESGVTIEQEIAQLEQQIAEKRLRQLADLGVPLPELPSVETQEPSTEKEALHKIIGEKIQQQAPQYQPAPVKPQQDDSALSYVLPELKDKVQELVNLVFNKSLEDGIKEVAKTNNAALIDAFHDVLVDELYNVLVERKKLEKLT</sequence>
<dbReference type="STRING" id="1802694.A2918_00040"/>
<protein>
    <submittedName>
        <fullName evidence="1">Uncharacterized protein</fullName>
    </submittedName>
</protein>
<reference evidence="1 2" key="1">
    <citation type="journal article" date="2016" name="Nat. Commun.">
        <title>Thousands of microbial genomes shed light on interconnected biogeochemical processes in an aquifer system.</title>
        <authorList>
            <person name="Anantharaman K."/>
            <person name="Brown C.T."/>
            <person name="Hug L.A."/>
            <person name="Sharon I."/>
            <person name="Castelle C.J."/>
            <person name="Probst A.J."/>
            <person name="Thomas B.C."/>
            <person name="Singh A."/>
            <person name="Wilkins M.J."/>
            <person name="Karaoz U."/>
            <person name="Brodie E.L."/>
            <person name="Williams K.H."/>
            <person name="Hubbard S.S."/>
            <person name="Banfield J.F."/>
        </authorList>
    </citation>
    <scope>NUCLEOTIDE SEQUENCE [LARGE SCALE GENOMIC DNA]</scope>
</reference>
<name>A0A1F8GCV5_9BACT</name>
<dbReference type="AlphaFoldDB" id="A0A1F8GCV5"/>
<organism evidence="1 2">
    <name type="scientific">Candidatus Yanofskybacteria bacterium RIFCSPLOWO2_01_FULL_42_49</name>
    <dbReference type="NCBI Taxonomy" id="1802694"/>
    <lineage>
        <taxon>Bacteria</taxon>
        <taxon>Candidatus Yanofskyibacteriota</taxon>
    </lineage>
</organism>
<evidence type="ECO:0000313" key="2">
    <source>
        <dbReference type="Proteomes" id="UP000178227"/>
    </source>
</evidence>
<dbReference type="EMBL" id="MGKI01000012">
    <property type="protein sequence ID" value="OGN22299.1"/>
    <property type="molecule type" value="Genomic_DNA"/>
</dbReference>
<gene>
    <name evidence="1" type="ORF">A2918_00040</name>
</gene>
<accession>A0A1F8GCV5</accession>
<proteinExistence type="predicted"/>
<dbReference type="Proteomes" id="UP000178227">
    <property type="component" value="Unassembled WGS sequence"/>
</dbReference>
<evidence type="ECO:0000313" key="1">
    <source>
        <dbReference type="EMBL" id="OGN22299.1"/>
    </source>
</evidence>